<keyword evidence="3" id="KW-0597">Phosphoprotein</keyword>
<evidence type="ECO:0000256" key="9">
    <source>
        <dbReference type="SAM" id="Phobius"/>
    </source>
</evidence>
<keyword evidence="7" id="KW-0067">ATP-binding</keyword>
<dbReference type="InterPro" id="IPR003661">
    <property type="entry name" value="HisK_dim/P_dom"/>
</dbReference>
<keyword evidence="9" id="KW-1133">Transmembrane helix</keyword>
<dbReference type="PROSITE" id="PS50109">
    <property type="entry name" value="HIS_KIN"/>
    <property type="match status" value="1"/>
</dbReference>
<keyword evidence="5" id="KW-0547">Nucleotide-binding</keyword>
<evidence type="ECO:0000256" key="5">
    <source>
        <dbReference type="ARBA" id="ARBA00022741"/>
    </source>
</evidence>
<dbReference type="Pfam" id="PF02518">
    <property type="entry name" value="HATPase_c"/>
    <property type="match status" value="1"/>
</dbReference>
<dbReference type="SUPFAM" id="SSF55874">
    <property type="entry name" value="ATPase domain of HSP90 chaperone/DNA topoisomerase II/histidine kinase"/>
    <property type="match status" value="1"/>
</dbReference>
<keyword evidence="14" id="KW-1185">Reference proteome</keyword>
<dbReference type="Pfam" id="PF00989">
    <property type="entry name" value="PAS"/>
    <property type="match status" value="1"/>
</dbReference>
<feature type="domain" description="PAS" evidence="11">
    <location>
        <begin position="245"/>
        <end position="285"/>
    </location>
</feature>
<reference evidence="13 14" key="1">
    <citation type="journal article" date="2013" name="Int. J. Syst. Evol. Microbiol.">
        <title>Tumebacillus flagellatus sp. nov., an alpha-amylase/pullulanase-producing bacterium isolated from cassava wastewater.</title>
        <authorList>
            <person name="Wang Q."/>
            <person name="Xie N."/>
            <person name="Qin Y."/>
            <person name="Shen N."/>
            <person name="Zhu J."/>
            <person name="Mi H."/>
            <person name="Huang R."/>
        </authorList>
    </citation>
    <scope>NUCLEOTIDE SEQUENCE [LARGE SCALE GENOMIC DNA]</scope>
    <source>
        <strain evidence="13 14">GST4</strain>
    </source>
</reference>
<dbReference type="InterPro" id="IPR036890">
    <property type="entry name" value="HATPase_C_sf"/>
</dbReference>
<evidence type="ECO:0000256" key="2">
    <source>
        <dbReference type="ARBA" id="ARBA00012438"/>
    </source>
</evidence>
<dbReference type="AlphaFoldDB" id="A0A074LNC4"/>
<evidence type="ECO:0000313" key="13">
    <source>
        <dbReference type="EMBL" id="KEO83606.1"/>
    </source>
</evidence>
<dbReference type="Gene3D" id="3.30.450.20">
    <property type="entry name" value="PAS domain"/>
    <property type="match status" value="2"/>
</dbReference>
<dbReference type="PROSITE" id="PS50112">
    <property type="entry name" value="PAS"/>
    <property type="match status" value="1"/>
</dbReference>
<dbReference type="CDD" id="cd00082">
    <property type="entry name" value="HisKA"/>
    <property type="match status" value="1"/>
</dbReference>
<sequence>MYTSKGWMRFCLFLLMTAGTGSWVMECREFGRRIWMGAPIPWWRYLEYGFNLLFVFTTLIFVVSSIRRKAKSLDADTLVQLITPFMVDATAASGSDSRKVPPSVFHLLQSLDVQRNLMRQCFEHAPFGVLFLARRRSTLYTNPVFLKMAERSTADLYNKPEETFHSLFFSEENNSWLDGLGSVHDALERRFCYLRQPGGSMIPVLLTGFPLTGSKQSDPAGFILFIEDVSPAHQLRILQHHHSFVLNSLHHGVVVTDLNLEVSYANESFGELFGLEIGDLLGQALHGILPLDSNLSSQLARWARLARETGDSQFAQFDFRLSDGRVRHIQITVTPLRDADASLMGLLMLYQDRSAEVELQETMRRNDQLETVSQMAASIAHEVRNPMTSVQGFLQLMAREIDPAHTHSMYLTVMEEDLKRINSIITEYLNFSRMGNGSKEEVRIGTLLHNTYTLLQSEANLKGIQIELHRIEPDPLITVSPNSLKQVLINLARNAMEAMGEIGGGLLTLSVEQTPDGVCLLVQDTGPGIAPDHLARIFSPFYTTKNTGTGLGLFISKKIIEEHNGTLQVTTELGAGTVFRIFLPR</sequence>
<organism evidence="13 14">
    <name type="scientific">Tumebacillus flagellatus</name>
    <dbReference type="NCBI Taxonomy" id="1157490"/>
    <lineage>
        <taxon>Bacteria</taxon>
        <taxon>Bacillati</taxon>
        <taxon>Bacillota</taxon>
        <taxon>Bacilli</taxon>
        <taxon>Bacillales</taxon>
        <taxon>Alicyclobacillaceae</taxon>
        <taxon>Tumebacillus</taxon>
    </lineage>
</organism>
<keyword evidence="4" id="KW-0808">Transferase</keyword>
<dbReference type="SMART" id="SM00091">
    <property type="entry name" value="PAS"/>
    <property type="match status" value="2"/>
</dbReference>
<evidence type="ECO:0000256" key="6">
    <source>
        <dbReference type="ARBA" id="ARBA00022777"/>
    </source>
</evidence>
<dbReference type="Proteomes" id="UP000027931">
    <property type="component" value="Unassembled WGS sequence"/>
</dbReference>
<evidence type="ECO:0000256" key="3">
    <source>
        <dbReference type="ARBA" id="ARBA00022553"/>
    </source>
</evidence>
<proteinExistence type="predicted"/>
<keyword evidence="9" id="KW-0812">Transmembrane</keyword>
<dbReference type="NCBIfam" id="TIGR00229">
    <property type="entry name" value="sensory_box"/>
    <property type="match status" value="1"/>
</dbReference>
<evidence type="ECO:0000259" key="11">
    <source>
        <dbReference type="PROSITE" id="PS50112"/>
    </source>
</evidence>
<dbReference type="STRING" id="1157490.EL26_09345"/>
<dbReference type="InterPro" id="IPR036097">
    <property type="entry name" value="HisK_dim/P_sf"/>
</dbReference>
<dbReference type="InterPro" id="IPR004358">
    <property type="entry name" value="Sig_transdc_His_kin-like_C"/>
</dbReference>
<dbReference type="InterPro" id="IPR003594">
    <property type="entry name" value="HATPase_dom"/>
</dbReference>
<dbReference type="InterPro" id="IPR005467">
    <property type="entry name" value="His_kinase_dom"/>
</dbReference>
<evidence type="ECO:0000256" key="8">
    <source>
        <dbReference type="ARBA" id="ARBA00023012"/>
    </source>
</evidence>
<name>A0A074LNC4_9BACL</name>
<evidence type="ECO:0000259" key="10">
    <source>
        <dbReference type="PROSITE" id="PS50109"/>
    </source>
</evidence>
<dbReference type="GO" id="GO:0006355">
    <property type="term" value="P:regulation of DNA-templated transcription"/>
    <property type="evidence" value="ECO:0007669"/>
    <property type="project" value="InterPro"/>
</dbReference>
<dbReference type="RefSeq" id="WP_052036164.1">
    <property type="nucleotide sequence ID" value="NZ_JMIR01000010.1"/>
</dbReference>
<dbReference type="Pfam" id="PF13426">
    <property type="entry name" value="PAS_9"/>
    <property type="match status" value="1"/>
</dbReference>
<dbReference type="PRINTS" id="PR00344">
    <property type="entry name" value="BCTRLSENSOR"/>
</dbReference>
<dbReference type="SUPFAM" id="SSF47384">
    <property type="entry name" value="Homodimeric domain of signal transducing histidine kinase"/>
    <property type="match status" value="1"/>
</dbReference>
<dbReference type="Gene3D" id="3.30.565.10">
    <property type="entry name" value="Histidine kinase-like ATPase, C-terminal domain"/>
    <property type="match status" value="1"/>
</dbReference>
<dbReference type="EC" id="2.7.13.3" evidence="2"/>
<evidence type="ECO:0000256" key="1">
    <source>
        <dbReference type="ARBA" id="ARBA00000085"/>
    </source>
</evidence>
<dbReference type="CDD" id="cd00130">
    <property type="entry name" value="PAS"/>
    <property type="match status" value="1"/>
</dbReference>
<comment type="caution">
    <text evidence="13">The sequence shown here is derived from an EMBL/GenBank/DDBJ whole genome shotgun (WGS) entry which is preliminary data.</text>
</comment>
<protein>
    <recommendedName>
        <fullName evidence="2">histidine kinase</fullName>
        <ecNumber evidence="2">2.7.13.3</ecNumber>
    </recommendedName>
</protein>
<dbReference type="InterPro" id="IPR000700">
    <property type="entry name" value="PAS-assoc_C"/>
</dbReference>
<dbReference type="InterPro" id="IPR000014">
    <property type="entry name" value="PAS"/>
</dbReference>
<comment type="catalytic activity">
    <reaction evidence="1">
        <text>ATP + protein L-histidine = ADP + protein N-phospho-L-histidine.</text>
        <dbReference type="EC" id="2.7.13.3"/>
    </reaction>
</comment>
<dbReference type="GO" id="GO:0000155">
    <property type="term" value="F:phosphorelay sensor kinase activity"/>
    <property type="evidence" value="ECO:0007669"/>
    <property type="project" value="InterPro"/>
</dbReference>
<dbReference type="Gene3D" id="1.10.287.130">
    <property type="match status" value="1"/>
</dbReference>
<dbReference type="SMART" id="SM00387">
    <property type="entry name" value="HATPase_c"/>
    <property type="match status" value="1"/>
</dbReference>
<dbReference type="eggNOG" id="COG3852">
    <property type="taxonomic scope" value="Bacteria"/>
</dbReference>
<dbReference type="GO" id="GO:0005524">
    <property type="term" value="F:ATP binding"/>
    <property type="evidence" value="ECO:0007669"/>
    <property type="project" value="UniProtKB-KW"/>
</dbReference>
<dbReference type="InterPro" id="IPR035965">
    <property type="entry name" value="PAS-like_dom_sf"/>
</dbReference>
<evidence type="ECO:0000313" key="14">
    <source>
        <dbReference type="Proteomes" id="UP000027931"/>
    </source>
</evidence>
<keyword evidence="8" id="KW-0902">Two-component regulatory system</keyword>
<accession>A0A074LNC4</accession>
<gene>
    <name evidence="13" type="ORF">EL26_09345</name>
</gene>
<evidence type="ECO:0000256" key="4">
    <source>
        <dbReference type="ARBA" id="ARBA00022679"/>
    </source>
</evidence>
<feature type="domain" description="PAC" evidence="12">
    <location>
        <begin position="313"/>
        <end position="365"/>
    </location>
</feature>
<evidence type="ECO:0000256" key="7">
    <source>
        <dbReference type="ARBA" id="ARBA00022840"/>
    </source>
</evidence>
<dbReference type="SUPFAM" id="SSF55785">
    <property type="entry name" value="PYP-like sensor domain (PAS domain)"/>
    <property type="match status" value="2"/>
</dbReference>
<dbReference type="OrthoDB" id="9815750at2"/>
<dbReference type="InterPro" id="IPR001610">
    <property type="entry name" value="PAC"/>
</dbReference>
<dbReference type="Pfam" id="PF00512">
    <property type="entry name" value="HisKA"/>
    <property type="match status" value="1"/>
</dbReference>
<keyword evidence="6" id="KW-0418">Kinase</keyword>
<feature type="domain" description="Histidine kinase" evidence="10">
    <location>
        <begin position="378"/>
        <end position="585"/>
    </location>
</feature>
<dbReference type="SMART" id="SM00086">
    <property type="entry name" value="PAC"/>
    <property type="match status" value="2"/>
</dbReference>
<feature type="transmembrane region" description="Helical" evidence="9">
    <location>
        <begin position="48"/>
        <end position="66"/>
    </location>
</feature>
<dbReference type="InterPro" id="IPR013767">
    <property type="entry name" value="PAS_fold"/>
</dbReference>
<dbReference type="PROSITE" id="PS50113">
    <property type="entry name" value="PAC"/>
    <property type="match status" value="1"/>
</dbReference>
<dbReference type="PANTHER" id="PTHR43065">
    <property type="entry name" value="SENSOR HISTIDINE KINASE"/>
    <property type="match status" value="1"/>
</dbReference>
<dbReference type="SMART" id="SM00388">
    <property type="entry name" value="HisKA"/>
    <property type="match status" value="1"/>
</dbReference>
<evidence type="ECO:0000259" key="12">
    <source>
        <dbReference type="PROSITE" id="PS50113"/>
    </source>
</evidence>
<dbReference type="EMBL" id="JMIR01000010">
    <property type="protein sequence ID" value="KEO83606.1"/>
    <property type="molecule type" value="Genomic_DNA"/>
</dbReference>
<keyword evidence="9" id="KW-0472">Membrane</keyword>
<dbReference type="PANTHER" id="PTHR43065:SF46">
    <property type="entry name" value="C4-DICARBOXYLATE TRANSPORT SENSOR PROTEIN DCTB"/>
    <property type="match status" value="1"/>
</dbReference>